<dbReference type="PANTHER" id="PTHR43721:SF9">
    <property type="entry name" value="GTP-BINDING PROTEIN 1"/>
    <property type="match status" value="1"/>
</dbReference>
<dbReference type="OrthoDB" id="248233at2759"/>
<reference evidence="2 3" key="1">
    <citation type="submission" date="2015-04" db="EMBL/GenBank/DDBJ databases">
        <title>Complete genome sequence of Schizopora paradoxa KUC8140, a cosmopolitan wood degrader in East Asia.</title>
        <authorList>
            <consortium name="DOE Joint Genome Institute"/>
            <person name="Min B."/>
            <person name="Park H."/>
            <person name="Jang Y."/>
            <person name="Kim J.-J."/>
            <person name="Kim K.H."/>
            <person name="Pangilinan J."/>
            <person name="Lipzen A."/>
            <person name="Riley R."/>
            <person name="Grigoriev I.V."/>
            <person name="Spatafora J.W."/>
            <person name="Choi I.-G."/>
        </authorList>
    </citation>
    <scope>NUCLEOTIDE SEQUENCE [LARGE SCALE GENOMIC DNA]</scope>
    <source>
        <strain evidence="2 3">KUC8140</strain>
    </source>
</reference>
<dbReference type="STRING" id="27342.A0A0H2SA79"/>
<name>A0A0H2SA79_9AGAM</name>
<dbReference type="PANTHER" id="PTHR43721">
    <property type="entry name" value="ELONGATION FACTOR TU-RELATED"/>
    <property type="match status" value="1"/>
</dbReference>
<gene>
    <name evidence="2" type="ORF">SCHPADRAFT_886121</name>
</gene>
<organism evidence="2 3">
    <name type="scientific">Schizopora paradoxa</name>
    <dbReference type="NCBI Taxonomy" id="27342"/>
    <lineage>
        <taxon>Eukaryota</taxon>
        <taxon>Fungi</taxon>
        <taxon>Dikarya</taxon>
        <taxon>Basidiomycota</taxon>
        <taxon>Agaricomycotina</taxon>
        <taxon>Agaricomycetes</taxon>
        <taxon>Hymenochaetales</taxon>
        <taxon>Schizoporaceae</taxon>
        <taxon>Schizopora</taxon>
    </lineage>
</organism>
<dbReference type="InParanoid" id="A0A0H2SA79"/>
<keyword evidence="3" id="KW-1185">Reference proteome</keyword>
<feature type="region of interest" description="Disordered" evidence="1">
    <location>
        <begin position="1"/>
        <end position="31"/>
    </location>
</feature>
<evidence type="ECO:0000313" key="2">
    <source>
        <dbReference type="EMBL" id="KLO18613.1"/>
    </source>
</evidence>
<evidence type="ECO:0000313" key="3">
    <source>
        <dbReference type="Proteomes" id="UP000053477"/>
    </source>
</evidence>
<dbReference type="EMBL" id="KQ085893">
    <property type="protein sequence ID" value="KLO18613.1"/>
    <property type="molecule type" value="Genomic_DNA"/>
</dbReference>
<feature type="region of interest" description="Disordered" evidence="1">
    <location>
        <begin position="326"/>
        <end position="359"/>
    </location>
</feature>
<dbReference type="GO" id="GO:0003746">
    <property type="term" value="F:translation elongation factor activity"/>
    <property type="evidence" value="ECO:0007669"/>
    <property type="project" value="TreeGrafter"/>
</dbReference>
<evidence type="ECO:0000256" key="1">
    <source>
        <dbReference type="SAM" id="MobiDB-lite"/>
    </source>
</evidence>
<feature type="compositionally biased region" description="Polar residues" evidence="1">
    <location>
        <begin position="20"/>
        <end position="29"/>
    </location>
</feature>
<dbReference type="InterPro" id="IPR050055">
    <property type="entry name" value="EF-Tu_GTPase"/>
</dbReference>
<dbReference type="Proteomes" id="UP000053477">
    <property type="component" value="Unassembled WGS sequence"/>
</dbReference>
<feature type="compositionally biased region" description="Basic residues" evidence="1">
    <location>
        <begin position="326"/>
        <end position="348"/>
    </location>
</feature>
<accession>A0A0H2SA79</accession>
<protein>
    <submittedName>
        <fullName evidence="2">Uncharacterized protein</fullName>
    </submittedName>
</protein>
<dbReference type="AlphaFoldDB" id="A0A0H2SA79"/>
<sequence length="454" mass="49555">MFGEADSESPRTGSPWDGFLSSSGTTSPASRDVACTPKDGLCAVPKLVPEVEEGNVEYKLQLLSPSPARFAKLVTQLKWRLLEGGGQALYEVGVADSGQLVGLCRRDLECSLETLEEMAGEIGASVIVVKEIEVPRTRYGIGKWGIKTDGAMRMPKLLPPAIPIEELEDASSSEAETTDEDELFSTMLELPFSFDDDVKPSGGGFAHRQFGYNRADPSRPSAQSSPFVAPVEEDDNIFTLDLEISSVYKPRPMRKRSSTSLLPSSISAVIAPSANDTFDMCLDLGAEMEALSLANKPEPIATSMTQSAPRVFVGKDPNYDMERKIEKKAKKRDRRNANREKRRYHRAMHQTGGRALQGPSNAEAVEELDELLAPVPIAAAMGSNVRSLVPSLDSPFFHTPSPGALAVCEDDSRQDLSQLADEGDKRYIVEALVVRKMSVDEAFLDFEGFSILEM</sequence>
<proteinExistence type="predicted"/>